<dbReference type="AlphaFoldDB" id="A0A482TEB5"/>
<gene>
    <name evidence="3" type="ORF">ELS19_15525</name>
</gene>
<sequence>MRQYGTNRAIQGRVVPSAGMSHDETADENDGETSLFALSRDKLLLVLIIFVGVAGTGLARRFLGEFGYNNVGRIVFILGYGGMIFIVWYGWIRPMDITGPQSR</sequence>
<dbReference type="InterPro" id="IPR058309">
    <property type="entry name" value="DUF7996"/>
</dbReference>
<protein>
    <submittedName>
        <fullName evidence="3">Uncharacterized protein</fullName>
    </submittedName>
</protein>
<feature type="transmembrane region" description="Helical" evidence="2">
    <location>
        <begin position="74"/>
        <end position="92"/>
    </location>
</feature>
<feature type="region of interest" description="Disordered" evidence="1">
    <location>
        <begin position="1"/>
        <end position="31"/>
    </location>
</feature>
<evidence type="ECO:0000256" key="2">
    <source>
        <dbReference type="SAM" id="Phobius"/>
    </source>
</evidence>
<keyword evidence="2" id="KW-0472">Membrane</keyword>
<feature type="transmembrane region" description="Helical" evidence="2">
    <location>
        <begin position="43"/>
        <end position="62"/>
    </location>
</feature>
<evidence type="ECO:0000313" key="3">
    <source>
        <dbReference type="EMBL" id="RYJ15217.1"/>
    </source>
</evidence>
<keyword evidence="2" id="KW-1133">Transmembrane helix</keyword>
<reference evidence="3 4" key="1">
    <citation type="submission" date="2018-12" db="EMBL/GenBank/DDBJ databases">
        <title>Genome analysis provides insights into bioremediation potentialities of Halogeometricum borinquense strain N11.</title>
        <authorList>
            <person name="Najjari A."/>
            <person name="Youssef N."/>
            <person name="Fhoula I."/>
            <person name="Ben Dhia O."/>
            <person name="Mahjoubi M."/>
            <person name="Ouzari H.I."/>
            <person name="Cherif A."/>
        </authorList>
    </citation>
    <scope>NUCLEOTIDE SEQUENCE [LARGE SCALE GENOMIC DNA]</scope>
    <source>
        <strain evidence="3 4">N11</strain>
    </source>
</reference>
<organism evidence="3 4">
    <name type="scientific">Halogeometricum borinquense</name>
    <dbReference type="NCBI Taxonomy" id="60847"/>
    <lineage>
        <taxon>Archaea</taxon>
        <taxon>Methanobacteriati</taxon>
        <taxon>Methanobacteriota</taxon>
        <taxon>Stenosarchaea group</taxon>
        <taxon>Halobacteria</taxon>
        <taxon>Halobacteriales</taxon>
        <taxon>Haloferacaceae</taxon>
        <taxon>Halogeometricum</taxon>
    </lineage>
</organism>
<comment type="caution">
    <text evidence="3">The sequence shown here is derived from an EMBL/GenBank/DDBJ whole genome shotgun (WGS) entry which is preliminary data.</text>
</comment>
<proteinExistence type="predicted"/>
<dbReference type="EMBL" id="RZHH01000002">
    <property type="protein sequence ID" value="RYJ15217.1"/>
    <property type="molecule type" value="Genomic_DNA"/>
</dbReference>
<dbReference type="OMA" id="MVFAVWF"/>
<accession>A0A482TEB5</accession>
<evidence type="ECO:0000256" key="1">
    <source>
        <dbReference type="SAM" id="MobiDB-lite"/>
    </source>
</evidence>
<dbReference type="Proteomes" id="UP000294028">
    <property type="component" value="Unassembled WGS sequence"/>
</dbReference>
<evidence type="ECO:0000313" key="4">
    <source>
        <dbReference type="Proteomes" id="UP000294028"/>
    </source>
</evidence>
<dbReference type="Pfam" id="PF25959">
    <property type="entry name" value="DUF7996"/>
    <property type="match status" value="1"/>
</dbReference>
<keyword evidence="2" id="KW-0812">Transmembrane</keyword>
<name>A0A482TEB5_9EURY</name>